<comment type="caution">
    <text evidence="8">The sequence shown here is derived from an EMBL/GenBank/DDBJ whole genome shotgun (WGS) entry which is preliminary data.</text>
</comment>
<keyword evidence="9" id="KW-1185">Reference proteome</keyword>
<comment type="subcellular location">
    <subcellularLocation>
        <location evidence="1 6">Cell membrane</location>
        <topology evidence="1 6">Peripheral membrane protein</topology>
    </subcellularLocation>
    <subcellularLocation>
        <location evidence="6">Golgi apparatus membrane</location>
        <topology evidence="6">Peripheral membrane protein</topology>
    </subcellularLocation>
    <subcellularLocation>
        <location evidence="6">Membrane</location>
        <location evidence="6">Caveola</location>
        <topology evidence="6">Peripheral membrane protein</topology>
    </subcellularLocation>
</comment>
<evidence type="ECO:0000313" key="9">
    <source>
        <dbReference type="Proteomes" id="UP001152320"/>
    </source>
</evidence>
<dbReference type="PANTHER" id="PTHR10844">
    <property type="entry name" value="CAVEOLIN"/>
    <property type="match status" value="1"/>
</dbReference>
<evidence type="ECO:0000256" key="7">
    <source>
        <dbReference type="SAM" id="Phobius"/>
    </source>
</evidence>
<keyword evidence="4 6" id="KW-0333">Golgi apparatus</keyword>
<dbReference type="GO" id="GO:0070836">
    <property type="term" value="P:caveola assembly"/>
    <property type="evidence" value="ECO:0007669"/>
    <property type="project" value="InterPro"/>
</dbReference>
<comment type="function">
    <text evidence="6">May act as a scaffolding protein within caveolar membranes. Interacts directly with G-protein alpha subunits and can functionally regulate their activity.</text>
</comment>
<dbReference type="Proteomes" id="UP001152320">
    <property type="component" value="Chromosome 2"/>
</dbReference>
<protein>
    <recommendedName>
        <fullName evidence="6">Caveolin</fullName>
    </recommendedName>
</protein>
<dbReference type="GO" id="GO:0005901">
    <property type="term" value="C:caveola"/>
    <property type="evidence" value="ECO:0007669"/>
    <property type="project" value="UniProtKB-SubCell"/>
</dbReference>
<dbReference type="InterPro" id="IPR001612">
    <property type="entry name" value="Caveolin"/>
</dbReference>
<evidence type="ECO:0000256" key="1">
    <source>
        <dbReference type="ARBA" id="ARBA00004202"/>
    </source>
</evidence>
<dbReference type="OrthoDB" id="5917823at2759"/>
<proteinExistence type="inferred from homology"/>
<comment type="similarity">
    <text evidence="2 6">Belongs to the caveolin family.</text>
</comment>
<dbReference type="AlphaFoldDB" id="A0A9Q1CK74"/>
<name>A0A9Q1CK74_HOLLE</name>
<reference evidence="8" key="1">
    <citation type="submission" date="2021-10" db="EMBL/GenBank/DDBJ databases">
        <title>Tropical sea cucumber genome reveals ecological adaptation and Cuvierian tubules defense mechanism.</title>
        <authorList>
            <person name="Chen T."/>
        </authorList>
    </citation>
    <scope>NUCLEOTIDE SEQUENCE</scope>
    <source>
        <strain evidence="8">Nanhai2018</strain>
        <tissue evidence="8">Muscle</tissue>
    </source>
</reference>
<evidence type="ECO:0000256" key="6">
    <source>
        <dbReference type="RuleBase" id="RU000680"/>
    </source>
</evidence>
<dbReference type="EMBL" id="JAIZAY010000002">
    <property type="protein sequence ID" value="KAJ8046461.1"/>
    <property type="molecule type" value="Genomic_DNA"/>
</dbReference>
<organism evidence="8 9">
    <name type="scientific">Holothuria leucospilota</name>
    <name type="common">Black long sea cucumber</name>
    <name type="synonym">Mertensiothuria leucospilota</name>
    <dbReference type="NCBI Taxonomy" id="206669"/>
    <lineage>
        <taxon>Eukaryota</taxon>
        <taxon>Metazoa</taxon>
        <taxon>Echinodermata</taxon>
        <taxon>Eleutherozoa</taxon>
        <taxon>Echinozoa</taxon>
        <taxon>Holothuroidea</taxon>
        <taxon>Aspidochirotacea</taxon>
        <taxon>Aspidochirotida</taxon>
        <taxon>Holothuriidae</taxon>
        <taxon>Holothuria</taxon>
    </lineage>
</organism>
<keyword evidence="7" id="KW-1133">Transmembrane helix</keyword>
<evidence type="ECO:0000256" key="2">
    <source>
        <dbReference type="ARBA" id="ARBA00010988"/>
    </source>
</evidence>
<keyword evidence="3 6" id="KW-1003">Cell membrane</keyword>
<gene>
    <name evidence="8" type="ORF">HOLleu_05135</name>
</gene>
<evidence type="ECO:0000256" key="4">
    <source>
        <dbReference type="ARBA" id="ARBA00023034"/>
    </source>
</evidence>
<accession>A0A9Q1CK74</accession>
<sequence length="131" mass="15280">MMRYRECERCFQEPAEAGGLQIVKTINSNIYTWTKRSIFIFFTFFFGPIFAFSFGITFAIIDLIAILVMNPTIRCYHIAMRYMVSLYRPFIRTFMDPAFESIGQIFRVRNSGSFTERTYRLNISGITIGGT</sequence>
<evidence type="ECO:0000313" key="8">
    <source>
        <dbReference type="EMBL" id="KAJ8046461.1"/>
    </source>
</evidence>
<keyword evidence="7" id="KW-0812">Transmembrane</keyword>
<dbReference type="GO" id="GO:0060090">
    <property type="term" value="F:molecular adaptor activity"/>
    <property type="evidence" value="ECO:0007669"/>
    <property type="project" value="TreeGrafter"/>
</dbReference>
<keyword evidence="5 6" id="KW-0472">Membrane</keyword>
<evidence type="ECO:0000256" key="5">
    <source>
        <dbReference type="ARBA" id="ARBA00023136"/>
    </source>
</evidence>
<dbReference type="PANTHER" id="PTHR10844:SF30">
    <property type="entry name" value="CAVEOLIN"/>
    <property type="match status" value="1"/>
</dbReference>
<dbReference type="GO" id="GO:0000139">
    <property type="term" value="C:Golgi membrane"/>
    <property type="evidence" value="ECO:0007669"/>
    <property type="project" value="UniProtKB-SubCell"/>
</dbReference>
<feature type="transmembrane region" description="Helical" evidence="7">
    <location>
        <begin position="38"/>
        <end position="69"/>
    </location>
</feature>
<evidence type="ECO:0000256" key="3">
    <source>
        <dbReference type="ARBA" id="ARBA00022475"/>
    </source>
</evidence>
<dbReference type="Pfam" id="PF01146">
    <property type="entry name" value="Caveolin"/>
    <property type="match status" value="1"/>
</dbReference>